<comment type="caution">
    <text evidence="1">The sequence shown here is derived from an EMBL/GenBank/DDBJ whole genome shotgun (WGS) entry which is preliminary data.</text>
</comment>
<keyword evidence="2" id="KW-1185">Reference proteome</keyword>
<reference evidence="1" key="1">
    <citation type="submission" date="2021-02" db="EMBL/GenBank/DDBJ databases">
        <authorList>
            <person name="Nowell W R."/>
        </authorList>
    </citation>
    <scope>NUCLEOTIDE SEQUENCE</scope>
</reference>
<organism evidence="1 2">
    <name type="scientific">Rotaria sordida</name>
    <dbReference type="NCBI Taxonomy" id="392033"/>
    <lineage>
        <taxon>Eukaryota</taxon>
        <taxon>Metazoa</taxon>
        <taxon>Spiralia</taxon>
        <taxon>Gnathifera</taxon>
        <taxon>Rotifera</taxon>
        <taxon>Eurotatoria</taxon>
        <taxon>Bdelloidea</taxon>
        <taxon>Philodinida</taxon>
        <taxon>Philodinidae</taxon>
        <taxon>Rotaria</taxon>
    </lineage>
</organism>
<dbReference type="AlphaFoldDB" id="A0A813XIK6"/>
<name>A0A813XIK6_9BILA</name>
<evidence type="ECO:0000313" key="1">
    <source>
        <dbReference type="EMBL" id="CAF0868702.1"/>
    </source>
</evidence>
<gene>
    <name evidence="1" type="ORF">JXQ802_LOCUS7570</name>
</gene>
<protein>
    <submittedName>
        <fullName evidence="1">Uncharacterized protein</fullName>
    </submittedName>
</protein>
<proteinExistence type="predicted"/>
<dbReference type="Proteomes" id="UP000663870">
    <property type="component" value="Unassembled WGS sequence"/>
</dbReference>
<accession>A0A813XIK6</accession>
<evidence type="ECO:0000313" key="2">
    <source>
        <dbReference type="Proteomes" id="UP000663870"/>
    </source>
</evidence>
<dbReference type="EMBL" id="CAJNOL010000127">
    <property type="protein sequence ID" value="CAF0868702.1"/>
    <property type="molecule type" value="Genomic_DNA"/>
</dbReference>
<sequence>MCSSQPIPLFVIDTYALNNNQQSIKTPKQSISNISRSWSLPNCNETYKDLCGAIHYAFSNHLHNFLKQSHSYPNNYLLNYLNLREKKFPIKSPSTSIHCNINLLDPNNGTQTPSCLSSRYSMHGSFFDLSESDYYPPSDQQFIKSNNKLLTIDGHPLLIVDPFTRLSTNTYQDKCTDWLHHLNINPT</sequence>